<dbReference type="PROSITE" id="PS00211">
    <property type="entry name" value="ABC_TRANSPORTER_1"/>
    <property type="match status" value="1"/>
</dbReference>
<proteinExistence type="predicted"/>
<dbReference type="PANTHER" id="PTHR42855">
    <property type="entry name" value="ABC TRANSPORTER ATP-BINDING SUBUNIT"/>
    <property type="match status" value="1"/>
</dbReference>
<dbReference type="GO" id="GO:0016887">
    <property type="term" value="F:ATP hydrolysis activity"/>
    <property type="evidence" value="ECO:0007669"/>
    <property type="project" value="InterPro"/>
</dbReference>
<dbReference type="CDD" id="cd03221">
    <property type="entry name" value="ABCF_EF-3"/>
    <property type="match status" value="2"/>
</dbReference>
<dbReference type="PROSITE" id="PS50893">
    <property type="entry name" value="ABC_TRANSPORTER_2"/>
    <property type="match status" value="2"/>
</dbReference>
<dbReference type="Gene3D" id="1.10.287.380">
    <property type="entry name" value="Valyl-tRNA synthetase, C-terminal domain"/>
    <property type="match status" value="1"/>
</dbReference>
<gene>
    <name evidence="6" type="ORF">FC75_GL000465</name>
</gene>
<dbReference type="PANTHER" id="PTHR42855:SF1">
    <property type="entry name" value="ABC TRANSPORTER DOMAIN-CONTAINING PROTEIN"/>
    <property type="match status" value="1"/>
</dbReference>
<name>A0A0R2EQW9_9LACO</name>
<dbReference type="Pfam" id="PF16326">
    <property type="entry name" value="ABC_tran_CTD"/>
    <property type="match status" value="1"/>
</dbReference>
<dbReference type="Pfam" id="PF00005">
    <property type="entry name" value="ABC_tran"/>
    <property type="match status" value="2"/>
</dbReference>
<dbReference type="InterPro" id="IPR032524">
    <property type="entry name" value="ABC_tran_C"/>
</dbReference>
<evidence type="ECO:0000256" key="2">
    <source>
        <dbReference type="ARBA" id="ARBA00022840"/>
    </source>
</evidence>
<dbReference type="FunFam" id="3.40.50.300:FF:000011">
    <property type="entry name" value="Putative ABC transporter ATP-binding component"/>
    <property type="match status" value="1"/>
</dbReference>
<dbReference type="Gene3D" id="3.40.50.300">
    <property type="entry name" value="P-loop containing nucleotide triphosphate hydrolases"/>
    <property type="match status" value="2"/>
</dbReference>
<dbReference type="AlphaFoldDB" id="A0A0R2EQW9"/>
<dbReference type="STRING" id="1423730.FC75_GL000465"/>
<feature type="domain" description="ABC transporter" evidence="5">
    <location>
        <begin position="6"/>
        <end position="257"/>
    </location>
</feature>
<comment type="caution">
    <text evidence="6">The sequence shown here is derived from an EMBL/GenBank/DDBJ whole genome shotgun (WGS) entry which is preliminary data.</text>
</comment>
<dbReference type="InterPro" id="IPR017871">
    <property type="entry name" value="ABC_transporter-like_CS"/>
</dbReference>
<dbReference type="InterPro" id="IPR003593">
    <property type="entry name" value="AAA+_ATPase"/>
</dbReference>
<sequence>MTMQTLTAEGVRKAYGDKQLFTDLDFLINEGDRVGLIGVNGTGKTTLLNGIAGTDPFDAGDITTPKNYRISYLAQKPALDADKQIMDAIYGGTSPVFAAIRTYEKALAEYTKAPMDAATQEAYTKADAKMTQLDAWDAETNIKTILTQLHISDLNQTIGSLSGGQQKRVGLAQVLIEAPDLLMLDEPTNHLDFDSIDWLESYLAKYKGALLVVTHDRYFLDHVTNVIWELDRGQLHRYTGNYEAYVEQKAAADERDAASSHKQQQLYKQELDWMHAGAQARTTKQQARINRFVDLKENMNSQPAQNGTVEMKVASTRLGKKVIEFAHANLTLGSHRILSDFSWLVQPGQRIGISGLNGAGKSTLLNVIAGKVKLDSGTCVLGETVKLGYYTQLAVDLDPTKRVIAYLQEAGEELVTNAGERISVTQLLEQFLFPRSMHGELISRLSGGEKRRLYLLRILMSQPNVLLLDEPTNDLDVATLTVLEDYLRQFPGTIITVSHDRYFLDKVADNLLFFEGNGRIDRHVGLFTDYLKKMRADEEQNTAPKSKPVATAAPAQPEAKAEKTKLTYAEQIEHDDLQKKMDALDDEITALKKEMSTISGEDYVKLGDLQKQIDDKNAALDKMFDRFAALDEYVSD</sequence>
<dbReference type="InterPro" id="IPR003439">
    <property type="entry name" value="ABC_transporter-like_ATP-bd"/>
</dbReference>
<evidence type="ECO:0000313" key="7">
    <source>
        <dbReference type="Proteomes" id="UP000050865"/>
    </source>
</evidence>
<dbReference type="GO" id="GO:0003677">
    <property type="term" value="F:DNA binding"/>
    <property type="evidence" value="ECO:0007669"/>
    <property type="project" value="InterPro"/>
</dbReference>
<dbReference type="PATRIC" id="fig|1423730.4.peg.484"/>
<evidence type="ECO:0000256" key="1">
    <source>
        <dbReference type="ARBA" id="ARBA00022741"/>
    </source>
</evidence>
<evidence type="ECO:0000256" key="3">
    <source>
        <dbReference type="SAM" id="Coils"/>
    </source>
</evidence>
<evidence type="ECO:0000259" key="5">
    <source>
        <dbReference type="PROSITE" id="PS50893"/>
    </source>
</evidence>
<dbReference type="InterPro" id="IPR027417">
    <property type="entry name" value="P-loop_NTPase"/>
</dbReference>
<dbReference type="SUPFAM" id="SSF52540">
    <property type="entry name" value="P-loop containing nucleoside triphosphate hydrolases"/>
    <property type="match status" value="2"/>
</dbReference>
<keyword evidence="2" id="KW-0067">ATP-binding</keyword>
<keyword evidence="1" id="KW-0547">Nucleotide-binding</keyword>
<accession>A0A0R2EQW9</accession>
<dbReference type="Proteomes" id="UP000050865">
    <property type="component" value="Unassembled WGS sequence"/>
</dbReference>
<evidence type="ECO:0000313" key="6">
    <source>
        <dbReference type="EMBL" id="KRN18697.1"/>
    </source>
</evidence>
<organism evidence="6 7">
    <name type="scientific">Lacticaseibacillus camelliae DSM 22697 = JCM 13995</name>
    <dbReference type="NCBI Taxonomy" id="1423730"/>
    <lineage>
        <taxon>Bacteria</taxon>
        <taxon>Bacillati</taxon>
        <taxon>Bacillota</taxon>
        <taxon>Bacilli</taxon>
        <taxon>Lactobacillales</taxon>
        <taxon>Lactobacillaceae</taxon>
        <taxon>Lacticaseibacillus</taxon>
    </lineage>
</organism>
<evidence type="ECO:0000256" key="4">
    <source>
        <dbReference type="SAM" id="MobiDB-lite"/>
    </source>
</evidence>
<dbReference type="GO" id="GO:0005524">
    <property type="term" value="F:ATP binding"/>
    <property type="evidence" value="ECO:0007669"/>
    <property type="project" value="UniProtKB-KW"/>
</dbReference>
<feature type="domain" description="ABC transporter" evidence="5">
    <location>
        <begin position="323"/>
        <end position="543"/>
    </location>
</feature>
<keyword evidence="3" id="KW-0175">Coiled coil</keyword>
<keyword evidence="7" id="KW-1185">Reference proteome</keyword>
<reference evidence="6 7" key="1">
    <citation type="journal article" date="2015" name="Genome Announc.">
        <title>Expanding the biotechnology potential of lactobacilli through comparative genomics of 213 strains and associated genera.</title>
        <authorList>
            <person name="Sun Z."/>
            <person name="Harris H.M."/>
            <person name="McCann A."/>
            <person name="Guo C."/>
            <person name="Argimon S."/>
            <person name="Zhang W."/>
            <person name="Yang X."/>
            <person name="Jeffery I.B."/>
            <person name="Cooney J.C."/>
            <person name="Kagawa T.F."/>
            <person name="Liu W."/>
            <person name="Song Y."/>
            <person name="Salvetti E."/>
            <person name="Wrobel A."/>
            <person name="Rasinkangas P."/>
            <person name="Parkhill J."/>
            <person name="Rea M.C."/>
            <person name="O'Sullivan O."/>
            <person name="Ritari J."/>
            <person name="Douillard F.P."/>
            <person name="Paul Ross R."/>
            <person name="Yang R."/>
            <person name="Briner A.E."/>
            <person name="Felis G.E."/>
            <person name="de Vos W.M."/>
            <person name="Barrangou R."/>
            <person name="Klaenhammer T.R."/>
            <person name="Caufield P.W."/>
            <person name="Cui Y."/>
            <person name="Zhang H."/>
            <person name="O'Toole P.W."/>
        </authorList>
    </citation>
    <scope>NUCLEOTIDE SEQUENCE [LARGE SCALE GENOMIC DNA]</scope>
    <source>
        <strain evidence="6 7">DSM 22697</strain>
    </source>
</reference>
<dbReference type="EMBL" id="AYZJ01000084">
    <property type="protein sequence ID" value="KRN18697.1"/>
    <property type="molecule type" value="Genomic_DNA"/>
</dbReference>
<feature type="region of interest" description="Disordered" evidence="4">
    <location>
        <begin position="538"/>
        <end position="564"/>
    </location>
</feature>
<dbReference type="InterPro" id="IPR032781">
    <property type="entry name" value="ABC_tran_Xtn"/>
</dbReference>
<dbReference type="Pfam" id="PF12848">
    <property type="entry name" value="ABC_tran_Xtn"/>
    <property type="match status" value="1"/>
</dbReference>
<dbReference type="InterPro" id="IPR037118">
    <property type="entry name" value="Val-tRNA_synth_C_sf"/>
</dbReference>
<dbReference type="SMART" id="SM00382">
    <property type="entry name" value="AAA"/>
    <property type="match status" value="2"/>
</dbReference>
<feature type="coiled-coil region" evidence="3">
    <location>
        <begin position="574"/>
        <end position="601"/>
    </location>
</feature>
<dbReference type="InterPro" id="IPR051309">
    <property type="entry name" value="ABCF_ATPase"/>
</dbReference>
<protein>
    <submittedName>
        <fullName evidence="6">ABC transporter ATPase</fullName>
    </submittedName>
</protein>